<dbReference type="SUPFAM" id="SSF52540">
    <property type="entry name" value="P-loop containing nucleoside triphosphate hydrolases"/>
    <property type="match status" value="1"/>
</dbReference>
<evidence type="ECO:0000256" key="1">
    <source>
        <dbReference type="SAM" id="MobiDB-lite"/>
    </source>
</evidence>
<feature type="domain" description="NB-ARC" evidence="2">
    <location>
        <begin position="65"/>
        <end position="234"/>
    </location>
</feature>
<name>A0ABP3LMZ6_9PSEU</name>
<evidence type="ECO:0000259" key="2">
    <source>
        <dbReference type="Pfam" id="PF00931"/>
    </source>
</evidence>
<dbReference type="PANTHER" id="PTHR47691">
    <property type="entry name" value="REGULATOR-RELATED"/>
    <property type="match status" value="1"/>
</dbReference>
<evidence type="ECO:0000313" key="3">
    <source>
        <dbReference type="EMBL" id="GAA0504110.1"/>
    </source>
</evidence>
<dbReference type="EMBL" id="BAAAHC010000001">
    <property type="protein sequence ID" value="GAA0504110.1"/>
    <property type="molecule type" value="Genomic_DNA"/>
</dbReference>
<dbReference type="InterPro" id="IPR002182">
    <property type="entry name" value="NB-ARC"/>
</dbReference>
<dbReference type="Gene3D" id="1.10.10.10">
    <property type="entry name" value="Winged helix-like DNA-binding domain superfamily/Winged helix DNA-binding domain"/>
    <property type="match status" value="1"/>
</dbReference>
<protein>
    <submittedName>
        <fullName evidence="3">Tetratricopeptide repeat protein</fullName>
    </submittedName>
</protein>
<organism evidence="3 4">
    <name type="scientific">Saccharopolyspora thermophila</name>
    <dbReference type="NCBI Taxonomy" id="89367"/>
    <lineage>
        <taxon>Bacteria</taxon>
        <taxon>Bacillati</taxon>
        <taxon>Actinomycetota</taxon>
        <taxon>Actinomycetes</taxon>
        <taxon>Pseudonocardiales</taxon>
        <taxon>Pseudonocardiaceae</taxon>
        <taxon>Saccharopolyspora</taxon>
    </lineage>
</organism>
<proteinExistence type="predicted"/>
<reference evidence="4" key="1">
    <citation type="journal article" date="2019" name="Int. J. Syst. Evol. Microbiol.">
        <title>The Global Catalogue of Microorganisms (GCM) 10K type strain sequencing project: providing services to taxonomists for standard genome sequencing and annotation.</title>
        <authorList>
            <consortium name="The Broad Institute Genomics Platform"/>
            <consortium name="The Broad Institute Genome Sequencing Center for Infectious Disease"/>
            <person name="Wu L."/>
            <person name="Ma J."/>
        </authorList>
    </citation>
    <scope>NUCLEOTIDE SEQUENCE [LARGE SCALE GENOMIC DNA]</scope>
    <source>
        <strain evidence="4">JCM 10664</strain>
    </source>
</reference>
<dbReference type="SMART" id="SM00028">
    <property type="entry name" value="TPR"/>
    <property type="match status" value="5"/>
</dbReference>
<sequence length="799" mass="87284">MSPRNPDDEEEQTGATHSELSGSAADVLQARDVHGGVHFHGGGTRRDRVPPRQLPAGVRSFVNREEELRRLNKVLTGHSAEPMVVAVCVIAGTAGVGKTSLAVHWAHQVSSQFPDGHLYANLHGYDPGPRATPEQVLDRFLRALGVPADEVPADLDDRAALYRSLLAGRRMLIILDNAATTGQVRPLLPGTAGCLVVVTSRSHLSGLVFREGAHRVTLGVLTEREAVSLLRNVTADYRPEASPDELAELARLCAHLPLALRIAAERAARRPHTALHELIEDLRDESGLWDALSTDDDDEADAVRSVFAWSYRALPEDAAALFRLLGVHPAPEFSVSSVAALAGTSYGQARQRLEALADAHLVEQVSRGRYQLHDLLRSYATEQAREEETPESRVAALRRVLTWYLHAADRVRELLSPREARMPLDSAPAIDAPSFEDEDEALSWYESERPFLVAATRAAAEAGLHQIAWQLPATLRGVYMTFNPFGDWISTGHVGLESARVLGDQMGEAELLDSLAMAYTQSGQLDEAEEYHLAALSLRRELGDNLGEAIALNGLGLLHLRRRELAAAQRAFQEATALLRGQEDAYWKALVLANLAEVHIELTRYDEAAELLHEARAIFSGEDDYAAEGNALYLTSRVERELGRVDRAAAHIDHALDLARARGNEAHEAHWLLERCRVLRAAGSPGEALVPCQRATTIQQRLGDRSREAQALDETGETYQALGQPEEAVNFHRRAVALHRAVGDRWRLAGSLGNLANALAASGSGADALRPLVREALVALADFDDPRAAALRTRLQSLV</sequence>
<dbReference type="Proteomes" id="UP001500220">
    <property type="component" value="Unassembled WGS sequence"/>
</dbReference>
<dbReference type="Pfam" id="PF00931">
    <property type="entry name" value="NB-ARC"/>
    <property type="match status" value="1"/>
</dbReference>
<dbReference type="InterPro" id="IPR027417">
    <property type="entry name" value="P-loop_NTPase"/>
</dbReference>
<dbReference type="Gene3D" id="1.25.40.10">
    <property type="entry name" value="Tetratricopeptide repeat domain"/>
    <property type="match status" value="2"/>
</dbReference>
<dbReference type="InterPro" id="IPR011990">
    <property type="entry name" value="TPR-like_helical_dom_sf"/>
</dbReference>
<dbReference type="InterPro" id="IPR036388">
    <property type="entry name" value="WH-like_DNA-bd_sf"/>
</dbReference>
<keyword evidence="4" id="KW-1185">Reference proteome</keyword>
<dbReference type="Pfam" id="PF13424">
    <property type="entry name" value="TPR_12"/>
    <property type="match status" value="3"/>
</dbReference>
<feature type="region of interest" description="Disordered" evidence="1">
    <location>
        <begin position="1"/>
        <end position="22"/>
    </location>
</feature>
<dbReference type="Gene3D" id="3.40.50.300">
    <property type="entry name" value="P-loop containing nucleotide triphosphate hydrolases"/>
    <property type="match status" value="1"/>
</dbReference>
<dbReference type="PANTHER" id="PTHR47691:SF3">
    <property type="entry name" value="HTH-TYPE TRANSCRIPTIONAL REGULATOR RV0890C-RELATED"/>
    <property type="match status" value="1"/>
</dbReference>
<accession>A0ABP3LMZ6</accession>
<dbReference type="RefSeq" id="WP_346071852.1">
    <property type="nucleotide sequence ID" value="NZ_BAAAHC010000001.1"/>
</dbReference>
<dbReference type="InterPro" id="IPR019734">
    <property type="entry name" value="TPR_rpt"/>
</dbReference>
<dbReference type="SUPFAM" id="SSF48452">
    <property type="entry name" value="TPR-like"/>
    <property type="match status" value="2"/>
</dbReference>
<evidence type="ECO:0000313" key="4">
    <source>
        <dbReference type="Proteomes" id="UP001500220"/>
    </source>
</evidence>
<feature type="region of interest" description="Disordered" evidence="1">
    <location>
        <begin position="35"/>
        <end position="55"/>
    </location>
</feature>
<comment type="caution">
    <text evidence="3">The sequence shown here is derived from an EMBL/GenBank/DDBJ whole genome shotgun (WGS) entry which is preliminary data.</text>
</comment>
<gene>
    <name evidence="3" type="ORF">GCM10009545_02320</name>
</gene>
<dbReference type="PRINTS" id="PR00364">
    <property type="entry name" value="DISEASERSIST"/>
</dbReference>